<dbReference type="AlphaFoldDB" id="A0A1E3NLA3"/>
<dbReference type="PANTHER" id="PTHR16469:SF51">
    <property type="entry name" value="TRANSCRIPTION FACTOR TAU 55 KDA SUBUNIT"/>
    <property type="match status" value="1"/>
</dbReference>
<dbReference type="GeneID" id="30179499"/>
<name>A0A1E3NLA3_9ASCO</name>
<dbReference type="InterPro" id="IPR051710">
    <property type="entry name" value="Phosphatase_SH3-domain"/>
</dbReference>
<sequence>MTLKTVYIVRHGYRSNWLPLEQQVAPPTGVDSDPPLAPHGVDQAKELAVFLSRDLAARQLPVPQMIFSSPFYRCVETIHPTAQALGLEIHPERGLGEWFKPNRQVVPVPVDHAMLHTFFETVPSDMDWLWDTVVPSVKGETEESIFQRCQTFWARFIPKFEQKHPDVECIVLVTHAATKIALGMALAGYGSTREFLTEKDGGDGKTTRIGGSTCSVDAYRRNVAHNTWNMFMNAETSFLSLGPEMDWHFATSQFEAGSKEDVEYRARLQQEQSQANSRHARQCKF</sequence>
<protein>
    <recommendedName>
        <fullName evidence="3">Transcription factor TFIIIC triple barrel domain-containing protein</fullName>
    </recommendedName>
</protein>
<evidence type="ECO:0000313" key="2">
    <source>
        <dbReference type="Proteomes" id="UP000094455"/>
    </source>
</evidence>
<dbReference type="SUPFAM" id="SSF53254">
    <property type="entry name" value="Phosphoglycerate mutase-like"/>
    <property type="match status" value="1"/>
</dbReference>
<dbReference type="Pfam" id="PF00300">
    <property type="entry name" value="His_Phos_1"/>
    <property type="match status" value="1"/>
</dbReference>
<dbReference type="Proteomes" id="UP000094455">
    <property type="component" value="Unassembled WGS sequence"/>
</dbReference>
<dbReference type="RefSeq" id="XP_019018022.1">
    <property type="nucleotide sequence ID" value="XM_019162812.1"/>
</dbReference>
<dbReference type="OrthoDB" id="414418at2759"/>
<dbReference type="Gene3D" id="3.40.50.1240">
    <property type="entry name" value="Phosphoglycerate mutase-like"/>
    <property type="match status" value="1"/>
</dbReference>
<dbReference type="STRING" id="763406.A0A1E3NLA3"/>
<gene>
    <name evidence="1" type="ORF">PICMEDRAFT_33339</name>
</gene>
<keyword evidence="2" id="KW-1185">Reference proteome</keyword>
<organism evidence="1 2">
    <name type="scientific">Pichia membranifaciens NRRL Y-2026</name>
    <dbReference type="NCBI Taxonomy" id="763406"/>
    <lineage>
        <taxon>Eukaryota</taxon>
        <taxon>Fungi</taxon>
        <taxon>Dikarya</taxon>
        <taxon>Ascomycota</taxon>
        <taxon>Saccharomycotina</taxon>
        <taxon>Pichiomycetes</taxon>
        <taxon>Pichiales</taxon>
        <taxon>Pichiaceae</taxon>
        <taxon>Pichia</taxon>
    </lineage>
</organism>
<dbReference type="PANTHER" id="PTHR16469">
    <property type="entry name" value="UBIQUITIN-ASSOCIATED AND SH3 DOMAIN-CONTAINING BA-RELATED"/>
    <property type="match status" value="1"/>
</dbReference>
<evidence type="ECO:0000313" key="1">
    <source>
        <dbReference type="EMBL" id="ODQ46909.1"/>
    </source>
</evidence>
<dbReference type="EMBL" id="KV454003">
    <property type="protein sequence ID" value="ODQ46909.1"/>
    <property type="molecule type" value="Genomic_DNA"/>
</dbReference>
<reference evidence="1 2" key="1">
    <citation type="journal article" date="2016" name="Proc. Natl. Acad. Sci. U.S.A.">
        <title>Comparative genomics of biotechnologically important yeasts.</title>
        <authorList>
            <person name="Riley R."/>
            <person name="Haridas S."/>
            <person name="Wolfe K.H."/>
            <person name="Lopes M.R."/>
            <person name="Hittinger C.T."/>
            <person name="Goeker M."/>
            <person name="Salamov A.A."/>
            <person name="Wisecaver J.H."/>
            <person name="Long T.M."/>
            <person name="Calvey C.H."/>
            <person name="Aerts A.L."/>
            <person name="Barry K.W."/>
            <person name="Choi C."/>
            <person name="Clum A."/>
            <person name="Coughlan A.Y."/>
            <person name="Deshpande S."/>
            <person name="Douglass A.P."/>
            <person name="Hanson S.J."/>
            <person name="Klenk H.-P."/>
            <person name="LaButti K.M."/>
            <person name="Lapidus A."/>
            <person name="Lindquist E.A."/>
            <person name="Lipzen A.M."/>
            <person name="Meier-Kolthoff J.P."/>
            <person name="Ohm R.A."/>
            <person name="Otillar R.P."/>
            <person name="Pangilinan J.L."/>
            <person name="Peng Y."/>
            <person name="Rokas A."/>
            <person name="Rosa C.A."/>
            <person name="Scheuner C."/>
            <person name="Sibirny A.A."/>
            <person name="Slot J.C."/>
            <person name="Stielow J.B."/>
            <person name="Sun H."/>
            <person name="Kurtzman C.P."/>
            <person name="Blackwell M."/>
            <person name="Grigoriev I.V."/>
            <person name="Jeffries T.W."/>
        </authorList>
    </citation>
    <scope>NUCLEOTIDE SEQUENCE [LARGE SCALE GENOMIC DNA]</scope>
    <source>
        <strain evidence="1 2">NRRL Y-2026</strain>
    </source>
</reference>
<dbReference type="SMART" id="SM00855">
    <property type="entry name" value="PGAM"/>
    <property type="match status" value="1"/>
</dbReference>
<dbReference type="InterPro" id="IPR013078">
    <property type="entry name" value="His_Pase_superF_clade-1"/>
</dbReference>
<evidence type="ECO:0008006" key="3">
    <source>
        <dbReference type="Google" id="ProtNLM"/>
    </source>
</evidence>
<dbReference type="FunFam" id="3.40.50.1240:FF:000034">
    <property type="entry name" value="Transcription factor TFIIIC subunit"/>
    <property type="match status" value="1"/>
</dbReference>
<dbReference type="InterPro" id="IPR029033">
    <property type="entry name" value="His_PPase_superfam"/>
</dbReference>
<dbReference type="CDD" id="cd07067">
    <property type="entry name" value="HP_PGM_like"/>
    <property type="match status" value="1"/>
</dbReference>
<accession>A0A1E3NLA3</accession>
<proteinExistence type="predicted"/>
<dbReference type="GO" id="GO:0016791">
    <property type="term" value="F:phosphatase activity"/>
    <property type="evidence" value="ECO:0007669"/>
    <property type="project" value="UniProtKB-ARBA"/>
</dbReference>